<reference evidence="3" key="1">
    <citation type="journal article" date="2010" name="Nature">
        <title>The Dynamic genome of Hydra.</title>
        <authorList>
            <person name="Chapman J.A."/>
            <person name="Kirkness E.F."/>
            <person name="Simakov O."/>
            <person name="Hampson S.E."/>
            <person name="Mitros T."/>
            <person name="Weinmaier T."/>
            <person name="Rattei T."/>
            <person name="Balasubramanian P.G."/>
            <person name="Borman J."/>
            <person name="Busam D."/>
            <person name="Disbennett K."/>
            <person name="Pfannkoch C."/>
            <person name="Sumin N."/>
            <person name="Sutton G."/>
            <person name="Viswanathan L."/>
            <person name="Walenz B."/>
            <person name="Goodstein D.M."/>
            <person name="Hellsten U."/>
            <person name="Kawashima T."/>
            <person name="Prochnik S.E."/>
            <person name="Putnam N.H."/>
            <person name="Shu S."/>
            <person name="Blumberg B."/>
            <person name="Dana C.E."/>
            <person name="Gee L."/>
            <person name="Kibler D.F."/>
            <person name="Law L."/>
            <person name="Lindgens D."/>
            <person name="Martinez D.E."/>
            <person name="Peng J."/>
            <person name="Wigge P.A."/>
            <person name="Bertulat B."/>
            <person name="Guder C."/>
            <person name="Nakamura Y."/>
            <person name="Ozbek S."/>
            <person name="Watanabe H."/>
            <person name="Khalturin K."/>
            <person name="Hemmrich G."/>
            <person name="Franke A."/>
            <person name="Augustin R."/>
            <person name="Fraune S."/>
            <person name="Hayakawa E."/>
            <person name="Hayakawa S."/>
            <person name="Hirose M."/>
            <person name="Hwang J."/>
            <person name="Ikeo K."/>
            <person name="Nishimiya-Fujisawa C."/>
            <person name="Ogura A."/>
            <person name="Takahashi T."/>
            <person name="Steinmetz P.R."/>
            <person name="Zhang X."/>
            <person name="Aufschnaiter R."/>
            <person name="Eder M.K."/>
            <person name="Gorny A.K."/>
            <person name="Salvenmoser W."/>
            <person name="Heimberg A.M."/>
            <person name="Wheeler B.M."/>
            <person name="Peterson K.J."/>
            <person name="Boettger A."/>
            <person name="Tischler P."/>
            <person name="Wolf A."/>
            <person name="Gojobori T."/>
            <person name="Remington K.A."/>
            <person name="Strausberg R.L."/>
            <person name="Venter J."/>
            <person name="Technau U."/>
            <person name="Hobmayer B."/>
            <person name="Bosch T.C."/>
            <person name="Holstein T.W."/>
            <person name="Fujisawa T."/>
            <person name="Bode H.R."/>
            <person name="David C.N."/>
            <person name="Rokhsar D.S."/>
            <person name="Steele R.E."/>
        </authorList>
    </citation>
    <scope>NUCLEOTIDE SEQUENCE</scope>
</reference>
<evidence type="ECO:0000256" key="2">
    <source>
        <dbReference type="SAM" id="Phobius"/>
    </source>
</evidence>
<gene>
    <name evidence="3" type="ORF">Csp_B16140</name>
</gene>
<feature type="transmembrane region" description="Helical" evidence="2">
    <location>
        <begin position="6"/>
        <end position="28"/>
    </location>
</feature>
<dbReference type="EMBL" id="FN543108">
    <property type="protein sequence ID" value="CBA32860.1"/>
    <property type="molecule type" value="Genomic_DNA"/>
</dbReference>
<keyword evidence="2" id="KW-0812">Transmembrane</keyword>
<evidence type="ECO:0000256" key="1">
    <source>
        <dbReference type="SAM" id="MobiDB-lite"/>
    </source>
</evidence>
<name>C9YFR4_CURXX</name>
<sequence>MLWQNLVVALVVIVAFVHALRTLLPAGWRSRWSLLMLRLPLPAGARRWLQTNSSSSGCGGGCSGCGPATPATPAEKPVTFYRRTKH</sequence>
<keyword evidence="2" id="KW-1133">Transmembrane helix</keyword>
<dbReference type="Pfam" id="PF20228">
    <property type="entry name" value="DUF6587"/>
    <property type="match status" value="1"/>
</dbReference>
<keyword evidence="2" id="KW-0472">Membrane</keyword>
<accession>C9YFR4</accession>
<organism evidence="3">
    <name type="scientific">Curvibacter symbiont subsp. Hydra magnipapillata</name>
    <dbReference type="NCBI Taxonomy" id="667019"/>
    <lineage>
        <taxon>Bacteria</taxon>
        <taxon>Pseudomonadati</taxon>
        <taxon>Pseudomonadota</taxon>
        <taxon>Betaproteobacteria</taxon>
        <taxon>Burkholderiales</taxon>
        <taxon>Comamonadaceae</taxon>
        <taxon>Curvibacter</taxon>
    </lineage>
</organism>
<feature type="region of interest" description="Disordered" evidence="1">
    <location>
        <begin position="54"/>
        <end position="86"/>
    </location>
</feature>
<protein>
    <submittedName>
        <fullName evidence="3">Uncharacterized protein</fullName>
    </submittedName>
</protein>
<dbReference type="InterPro" id="IPR046494">
    <property type="entry name" value="DUF6587"/>
</dbReference>
<dbReference type="AlphaFoldDB" id="C9YFR4"/>
<evidence type="ECO:0000313" key="3">
    <source>
        <dbReference type="EMBL" id="CBA32860.1"/>
    </source>
</evidence>
<proteinExistence type="predicted"/>